<sequence>MADISHNFSRCSVQSVEDTRRFPETRQCNLMTILQATILQATILQATILQATVLQATILQATILQATILQATVLQATVLQATVCGFAGICVSALGLLLYFYPHVSVTARLVLYSEFYRMIIQYIYSVASAHVTE</sequence>
<dbReference type="EMBL" id="CM004469">
    <property type="protein sequence ID" value="OCT91085.1"/>
    <property type="molecule type" value="Genomic_DNA"/>
</dbReference>
<dbReference type="AlphaFoldDB" id="A0A974HUU4"/>
<reference evidence="3" key="1">
    <citation type="journal article" date="2016" name="Nature">
        <title>Genome evolution in the allotetraploid frog Xenopus laevis.</title>
        <authorList>
            <person name="Session A.M."/>
            <person name="Uno Y."/>
            <person name="Kwon T."/>
            <person name="Chapman J.A."/>
            <person name="Toyoda A."/>
            <person name="Takahashi S."/>
            <person name="Fukui A."/>
            <person name="Hikosaka A."/>
            <person name="Suzuki A."/>
            <person name="Kondo M."/>
            <person name="van Heeringen S.J."/>
            <person name="Quigley I."/>
            <person name="Heinz S."/>
            <person name="Ogino H."/>
            <person name="Ochi H."/>
            <person name="Hellsten U."/>
            <person name="Lyons J.B."/>
            <person name="Simakov O."/>
            <person name="Putnam N."/>
            <person name="Stites J."/>
            <person name="Kuroki Y."/>
            <person name="Tanaka T."/>
            <person name="Michiue T."/>
            <person name="Watanabe M."/>
            <person name="Bogdanovic O."/>
            <person name="Lister R."/>
            <person name="Georgiou G."/>
            <person name="Paranjpe S.S."/>
            <person name="van Kruijsbergen I."/>
            <person name="Shu S."/>
            <person name="Carlson J."/>
            <person name="Kinoshita T."/>
            <person name="Ohta Y."/>
            <person name="Mawaribuchi S."/>
            <person name="Jenkins J."/>
            <person name="Grimwood J."/>
            <person name="Schmutz J."/>
            <person name="Mitros T."/>
            <person name="Mozaffari S.V."/>
            <person name="Suzuki Y."/>
            <person name="Haramoto Y."/>
            <person name="Yamamoto T.S."/>
            <person name="Takagi C."/>
            <person name="Heald R."/>
            <person name="Miller K."/>
            <person name="Haudenschild C."/>
            <person name="Kitzman J."/>
            <person name="Nakayama T."/>
            <person name="Izutsu Y."/>
            <person name="Robert J."/>
            <person name="Fortriede J."/>
            <person name="Burns K."/>
            <person name="Lotay V."/>
            <person name="Karimi K."/>
            <person name="Yasuoka Y."/>
            <person name="Dichmann D.S."/>
            <person name="Flajnik M.F."/>
            <person name="Houston D.W."/>
            <person name="Shendure J."/>
            <person name="DuPasquier L."/>
            <person name="Vize P.D."/>
            <person name="Zorn A.M."/>
            <person name="Ito M."/>
            <person name="Marcotte E.M."/>
            <person name="Wallingford J.B."/>
            <person name="Ito Y."/>
            <person name="Asashima M."/>
            <person name="Ueno N."/>
            <person name="Matsuda Y."/>
            <person name="Veenstra G.J."/>
            <person name="Fujiyama A."/>
            <person name="Harland R.M."/>
            <person name="Taira M."/>
            <person name="Rokhsar D.S."/>
        </authorList>
    </citation>
    <scope>NUCLEOTIDE SEQUENCE [LARGE SCALE GENOMIC DNA]</scope>
    <source>
        <strain evidence="3">J</strain>
    </source>
</reference>
<protein>
    <submittedName>
        <fullName evidence="2">Uncharacterized protein</fullName>
    </submittedName>
</protein>
<keyword evidence="1" id="KW-1133">Transmembrane helix</keyword>
<name>A0A974HUU4_XENLA</name>
<dbReference type="Proteomes" id="UP000694892">
    <property type="component" value="Chromosome 2S"/>
</dbReference>
<accession>A0A974HUU4</accession>
<keyword evidence="1" id="KW-0472">Membrane</keyword>
<evidence type="ECO:0000256" key="1">
    <source>
        <dbReference type="SAM" id="Phobius"/>
    </source>
</evidence>
<keyword evidence="1" id="KW-0812">Transmembrane</keyword>
<organism evidence="2 3">
    <name type="scientific">Xenopus laevis</name>
    <name type="common">African clawed frog</name>
    <dbReference type="NCBI Taxonomy" id="8355"/>
    <lineage>
        <taxon>Eukaryota</taxon>
        <taxon>Metazoa</taxon>
        <taxon>Chordata</taxon>
        <taxon>Craniata</taxon>
        <taxon>Vertebrata</taxon>
        <taxon>Euteleostomi</taxon>
        <taxon>Amphibia</taxon>
        <taxon>Batrachia</taxon>
        <taxon>Anura</taxon>
        <taxon>Pipoidea</taxon>
        <taxon>Pipidae</taxon>
        <taxon>Xenopodinae</taxon>
        <taxon>Xenopus</taxon>
        <taxon>Xenopus</taxon>
    </lineage>
</organism>
<gene>
    <name evidence="2" type="ORF">XELAEV_18014140mg</name>
</gene>
<evidence type="ECO:0000313" key="2">
    <source>
        <dbReference type="EMBL" id="OCT91085.1"/>
    </source>
</evidence>
<feature type="transmembrane region" description="Helical" evidence="1">
    <location>
        <begin position="78"/>
        <end position="101"/>
    </location>
</feature>
<evidence type="ECO:0000313" key="3">
    <source>
        <dbReference type="Proteomes" id="UP000694892"/>
    </source>
</evidence>
<proteinExistence type="predicted"/>